<accession>A0ABR9F8N0</accession>
<dbReference type="InterPro" id="IPR052075">
    <property type="entry name" value="Heme_exporter_D"/>
</dbReference>
<keyword evidence="11 12" id="KW-0472">Membrane</keyword>
<name>A0ABR9F8N0_9GAMM</name>
<evidence type="ECO:0000256" key="6">
    <source>
        <dbReference type="ARBA" id="ARBA00022475"/>
    </source>
</evidence>
<feature type="transmembrane region" description="Helical" evidence="12">
    <location>
        <begin position="20"/>
        <end position="39"/>
    </location>
</feature>
<comment type="function">
    <text evidence="1 12">Required for the export of heme to the periplasm for the biogenesis of c-type cytochromes.</text>
</comment>
<feature type="compositionally biased region" description="Basic residues" evidence="13">
    <location>
        <begin position="48"/>
        <end position="63"/>
    </location>
</feature>
<evidence type="ECO:0000313" key="14">
    <source>
        <dbReference type="EMBL" id="MBE0402424.1"/>
    </source>
</evidence>
<evidence type="ECO:0000256" key="3">
    <source>
        <dbReference type="ARBA" id="ARBA00008741"/>
    </source>
</evidence>
<comment type="caution">
    <text evidence="14">The sequence shown here is derived from an EMBL/GenBank/DDBJ whole genome shotgun (WGS) entry which is preliminary data.</text>
</comment>
<keyword evidence="5 12" id="KW-0813">Transport</keyword>
<keyword evidence="6 12" id="KW-1003">Cell membrane</keyword>
<dbReference type="NCBIfam" id="TIGR03141">
    <property type="entry name" value="cytochro_ccmD"/>
    <property type="match status" value="1"/>
</dbReference>
<reference evidence="14 15" key="1">
    <citation type="submission" date="2020-07" db="EMBL/GenBank/DDBJ databases">
        <title>Halophilic bacteria isolated from french cheeses.</title>
        <authorList>
            <person name="Kothe C.I."/>
            <person name="Farah-Kraiem B."/>
            <person name="Renault P."/>
            <person name="Dridi B."/>
        </authorList>
    </citation>
    <scope>NUCLEOTIDE SEQUENCE [LARGE SCALE GENOMIC DNA]</scope>
    <source>
        <strain evidence="14 15">FME16</strain>
    </source>
</reference>
<keyword evidence="9 12" id="KW-0201">Cytochrome c-type biogenesis</keyword>
<evidence type="ECO:0000313" key="15">
    <source>
        <dbReference type="Proteomes" id="UP000754821"/>
    </source>
</evidence>
<dbReference type="EMBL" id="RRZC01000002">
    <property type="protein sequence ID" value="MBE0402424.1"/>
    <property type="molecule type" value="Genomic_DNA"/>
</dbReference>
<keyword evidence="7 12" id="KW-0997">Cell inner membrane</keyword>
<sequence>MAFTSFGAFLAMGGHGPYVWAAWGVTALLMVACIVHARFERRQLASAVKRRARRGDRHPPHQARHADDT</sequence>
<gene>
    <name evidence="14" type="primary">ccmD</name>
    <name evidence="14" type="ORF">EI163_02445</name>
</gene>
<dbReference type="PANTHER" id="PTHR37531:SF1">
    <property type="entry name" value="HEME EXPORTER PROTEIN D"/>
    <property type="match status" value="1"/>
</dbReference>
<comment type="subcellular location">
    <subcellularLocation>
        <location evidence="2 12">Cell inner membrane</location>
        <topology evidence="2 12">Single-pass membrane protein</topology>
    </subcellularLocation>
</comment>
<organism evidence="14 15">
    <name type="scientific">Halomonas citrativorans</name>
    <dbReference type="NCBI Taxonomy" id="2742612"/>
    <lineage>
        <taxon>Bacteria</taxon>
        <taxon>Pseudomonadati</taxon>
        <taxon>Pseudomonadota</taxon>
        <taxon>Gammaproteobacteria</taxon>
        <taxon>Oceanospirillales</taxon>
        <taxon>Halomonadaceae</taxon>
        <taxon>Halomonas</taxon>
    </lineage>
</organism>
<feature type="region of interest" description="Disordered" evidence="13">
    <location>
        <begin position="48"/>
        <end position="69"/>
    </location>
</feature>
<dbReference type="InterPro" id="IPR007078">
    <property type="entry name" value="Haem_export_protD_CcmD"/>
</dbReference>
<evidence type="ECO:0000256" key="1">
    <source>
        <dbReference type="ARBA" id="ARBA00002442"/>
    </source>
</evidence>
<evidence type="ECO:0000256" key="2">
    <source>
        <dbReference type="ARBA" id="ARBA00004377"/>
    </source>
</evidence>
<protein>
    <recommendedName>
        <fullName evidence="4 12">Heme exporter protein D</fullName>
    </recommendedName>
</protein>
<dbReference type="Proteomes" id="UP000754821">
    <property type="component" value="Unassembled WGS sequence"/>
</dbReference>
<evidence type="ECO:0000256" key="4">
    <source>
        <dbReference type="ARBA" id="ARBA00016461"/>
    </source>
</evidence>
<comment type="similarity">
    <text evidence="3 12">Belongs to the CcmD/CycX/HelD family.</text>
</comment>
<evidence type="ECO:0000256" key="12">
    <source>
        <dbReference type="RuleBase" id="RU363101"/>
    </source>
</evidence>
<proteinExistence type="inferred from homology"/>
<keyword evidence="10 12" id="KW-1133">Transmembrane helix</keyword>
<dbReference type="PANTHER" id="PTHR37531">
    <property type="entry name" value="HEME EXPORTER PROTEIN D"/>
    <property type="match status" value="1"/>
</dbReference>
<keyword evidence="15" id="KW-1185">Reference proteome</keyword>
<evidence type="ECO:0000256" key="11">
    <source>
        <dbReference type="ARBA" id="ARBA00023136"/>
    </source>
</evidence>
<evidence type="ECO:0000256" key="13">
    <source>
        <dbReference type="SAM" id="MobiDB-lite"/>
    </source>
</evidence>
<evidence type="ECO:0000256" key="5">
    <source>
        <dbReference type="ARBA" id="ARBA00022448"/>
    </source>
</evidence>
<keyword evidence="8 12" id="KW-0812">Transmembrane</keyword>
<dbReference type="RefSeq" id="WP_087107974.1">
    <property type="nucleotide sequence ID" value="NZ_FUKM01000033.1"/>
</dbReference>
<evidence type="ECO:0000256" key="8">
    <source>
        <dbReference type="ARBA" id="ARBA00022692"/>
    </source>
</evidence>
<evidence type="ECO:0000256" key="10">
    <source>
        <dbReference type="ARBA" id="ARBA00022989"/>
    </source>
</evidence>
<evidence type="ECO:0000256" key="9">
    <source>
        <dbReference type="ARBA" id="ARBA00022748"/>
    </source>
</evidence>
<evidence type="ECO:0000256" key="7">
    <source>
        <dbReference type="ARBA" id="ARBA00022519"/>
    </source>
</evidence>
<dbReference type="Pfam" id="PF04995">
    <property type="entry name" value="CcmD"/>
    <property type="match status" value="1"/>
</dbReference>